<organism evidence="1 2">
    <name type="scientific">Bhargavaea beijingensis</name>
    <dbReference type="NCBI Taxonomy" id="426756"/>
    <lineage>
        <taxon>Bacteria</taxon>
        <taxon>Bacillati</taxon>
        <taxon>Bacillota</taxon>
        <taxon>Bacilli</taxon>
        <taxon>Bacillales</taxon>
        <taxon>Caryophanaceae</taxon>
        <taxon>Bhargavaea</taxon>
    </lineage>
</organism>
<evidence type="ECO:0000313" key="2">
    <source>
        <dbReference type="Proteomes" id="UP000198823"/>
    </source>
</evidence>
<gene>
    <name evidence="1" type="ORF">SAMN04488126_10188</name>
</gene>
<name>A0A1G6XK38_9BACL</name>
<dbReference type="EMBL" id="FNAR01000001">
    <property type="protein sequence ID" value="SDD78549.1"/>
    <property type="molecule type" value="Genomic_DNA"/>
</dbReference>
<accession>A0A1G6XK38</accession>
<dbReference type="OrthoDB" id="2598500at2"/>
<evidence type="ECO:0000313" key="1">
    <source>
        <dbReference type="EMBL" id="SDD78549.1"/>
    </source>
</evidence>
<proteinExistence type="predicted"/>
<dbReference type="RefSeq" id="WP_092092916.1">
    <property type="nucleotide sequence ID" value="NZ_FNAR01000001.1"/>
</dbReference>
<dbReference type="AlphaFoldDB" id="A0A1G6XK38"/>
<dbReference type="Proteomes" id="UP000198823">
    <property type="component" value="Unassembled WGS sequence"/>
</dbReference>
<sequence length="876" mass="101419">MANFNKVYNTVEAVDKSDIRFWRELGVNIDSNKEKTSVQLTSIIRSYLNSYSIKEIKEIAELGEIKVKEDENKESLIDDLCNKLSDSQKLLILNLQDYMNRKKKTINQYFELHSNEESENYTKPISKIYSLYKKSPSHLFAIRTLNIWQNHSSGTIYGIDKEMDKSIVNKVSNEFTFEQKLRDKLYKASREENNYKIHSYCEIEGLYIILLYKEVNDISKEDFNEAIRNREIIRILFSIDSSKNLFEIKTKANFELVAIKEYLEETFEASATKIKEEPFNDVNHEAVRDSILKGKNFSGEQVDDFLVDRIKFRESPLENSPAIAFALQDIDISQSVYDAYEKGAISISSIKSVESISFRSHGTRRTIFSSILDNGNIIFQMNDSRLDVEKKRILKEKFFSRFGLPLYKQISNVGTIDGEADLVDYIMNSRNGRNLNSIEIKKRDELFKAGLLNKVKVLKRFCSNTSCTYEEIIEDGEVIQEDCPDCDSEVKTIDDHIVTMDNDKIDKYVIWKVKEICESSEWEFNGISNRKVAGSTFKFLKIENKMGKLFKVLVCTETISGLAFSKLKKFLDPTLIITVGQGSKAIERYSSGCFSAISFGNFYERDSNNLVSFLNKTFYTLELKTKNYISDAASESYLTVKHNIENPKVHNYTPADYEDDIYTILKDLFINVQKWGHEYIGHELPEGVFTLGFDEYVGKKIETNKLAFSYDCKLNTDLKGYNFSVGEKDKAIRYIRSLSETIELSDFTNSKHLDGHIFISNIFKQKNATNTYEDIRASISKYYDTEIVFLTNDALLYLHEEYRKNYELIENVKDLFFNLINKVLLASKGALIEKKHMEFIISKTLKNANKKLIDFTEVTSELTHNIDSLFEFKATK</sequence>
<reference evidence="1 2" key="1">
    <citation type="submission" date="2016-10" db="EMBL/GenBank/DDBJ databases">
        <authorList>
            <person name="de Groot N.N."/>
        </authorList>
    </citation>
    <scope>NUCLEOTIDE SEQUENCE [LARGE SCALE GENOMIC DNA]</scope>
    <source>
        <strain evidence="1 2">CGMCC 1.6762</strain>
    </source>
</reference>
<protein>
    <submittedName>
        <fullName evidence="1">Uncharacterized protein</fullName>
    </submittedName>
</protein>